<dbReference type="Pfam" id="PF07730">
    <property type="entry name" value="HisKA_3"/>
    <property type="match status" value="1"/>
</dbReference>
<feature type="repeat" description="TPR" evidence="9">
    <location>
        <begin position="116"/>
        <end position="149"/>
    </location>
</feature>
<keyword evidence="10" id="KW-0175">Coiled coil</keyword>
<dbReference type="Gene3D" id="1.25.40.10">
    <property type="entry name" value="Tetratricopeptide repeat domain"/>
    <property type="match status" value="2"/>
</dbReference>
<dbReference type="Gene3D" id="1.20.5.1930">
    <property type="match status" value="1"/>
</dbReference>
<dbReference type="Proteomes" id="UP000248745">
    <property type="component" value="Unassembled WGS sequence"/>
</dbReference>
<feature type="domain" description="Histidine kinase" evidence="12">
    <location>
        <begin position="455"/>
        <end position="643"/>
    </location>
</feature>
<dbReference type="OrthoDB" id="617348at2"/>
<dbReference type="GO" id="GO:0000155">
    <property type="term" value="F:phosphorelay sensor kinase activity"/>
    <property type="evidence" value="ECO:0007669"/>
    <property type="project" value="InterPro"/>
</dbReference>
<protein>
    <recommendedName>
        <fullName evidence="2">histidine kinase</fullName>
        <ecNumber evidence="2">2.7.13.3</ecNumber>
    </recommendedName>
</protein>
<proteinExistence type="predicted"/>
<name>A0A2W2ABJ2_9BACT</name>
<dbReference type="SUPFAM" id="SSF55874">
    <property type="entry name" value="ATPase domain of HSP90 chaperone/DNA topoisomerase II/histidine kinase"/>
    <property type="match status" value="1"/>
</dbReference>
<comment type="caution">
    <text evidence="13">The sequence shown here is derived from an EMBL/GenBank/DDBJ whole genome shotgun (WGS) entry which is preliminary data.</text>
</comment>
<feature type="coiled-coil region" evidence="10">
    <location>
        <begin position="354"/>
        <end position="381"/>
    </location>
</feature>
<dbReference type="InterPro" id="IPR019734">
    <property type="entry name" value="TPR_rpt"/>
</dbReference>
<dbReference type="GO" id="GO:0016020">
    <property type="term" value="C:membrane"/>
    <property type="evidence" value="ECO:0007669"/>
    <property type="project" value="InterPro"/>
</dbReference>
<dbReference type="Pfam" id="PF13424">
    <property type="entry name" value="TPR_12"/>
    <property type="match status" value="1"/>
</dbReference>
<evidence type="ECO:0000256" key="8">
    <source>
        <dbReference type="ARBA" id="ARBA00023012"/>
    </source>
</evidence>
<evidence type="ECO:0000256" key="9">
    <source>
        <dbReference type="PROSITE-ProRule" id="PRU00339"/>
    </source>
</evidence>
<dbReference type="AlphaFoldDB" id="A0A2W2ABJ2"/>
<keyword evidence="7" id="KW-0067">ATP-binding</keyword>
<keyword evidence="11" id="KW-0812">Transmembrane</keyword>
<comment type="catalytic activity">
    <reaction evidence="1">
        <text>ATP + protein L-histidine = ADP + protein N-phospho-L-histidine.</text>
        <dbReference type="EC" id="2.7.13.3"/>
    </reaction>
</comment>
<keyword evidence="9" id="KW-0802">TPR repeat</keyword>
<evidence type="ECO:0000256" key="7">
    <source>
        <dbReference type="ARBA" id="ARBA00022840"/>
    </source>
</evidence>
<evidence type="ECO:0000313" key="14">
    <source>
        <dbReference type="Proteomes" id="UP000248745"/>
    </source>
</evidence>
<gene>
    <name evidence="13" type="ORF">DN068_12515</name>
</gene>
<keyword evidence="11" id="KW-1133">Transmembrane helix</keyword>
<organism evidence="13 14">
    <name type="scientific">Taibaiella soli</name>
    <dbReference type="NCBI Taxonomy" id="1649169"/>
    <lineage>
        <taxon>Bacteria</taxon>
        <taxon>Pseudomonadati</taxon>
        <taxon>Bacteroidota</taxon>
        <taxon>Chitinophagia</taxon>
        <taxon>Chitinophagales</taxon>
        <taxon>Chitinophagaceae</taxon>
        <taxon>Taibaiella</taxon>
    </lineage>
</organism>
<dbReference type="SMART" id="SM00387">
    <property type="entry name" value="HATPase_c"/>
    <property type="match status" value="1"/>
</dbReference>
<dbReference type="InterPro" id="IPR003594">
    <property type="entry name" value="HATPase_dom"/>
</dbReference>
<accession>A0A2W2ABJ2</accession>
<keyword evidence="8" id="KW-0902">Two-component regulatory system</keyword>
<dbReference type="PROSITE" id="PS50293">
    <property type="entry name" value="TPR_REGION"/>
    <property type="match status" value="1"/>
</dbReference>
<dbReference type="InterPro" id="IPR036890">
    <property type="entry name" value="HATPase_C_sf"/>
</dbReference>
<dbReference type="InterPro" id="IPR050482">
    <property type="entry name" value="Sensor_HK_TwoCompSys"/>
</dbReference>
<dbReference type="PANTHER" id="PTHR24421:SF10">
    <property type="entry name" value="NITRATE_NITRITE SENSOR PROTEIN NARQ"/>
    <property type="match status" value="1"/>
</dbReference>
<dbReference type="PROSITE" id="PS50005">
    <property type="entry name" value="TPR"/>
    <property type="match status" value="3"/>
</dbReference>
<dbReference type="GO" id="GO:0005524">
    <property type="term" value="F:ATP binding"/>
    <property type="evidence" value="ECO:0007669"/>
    <property type="project" value="UniProtKB-KW"/>
</dbReference>
<keyword evidence="5" id="KW-0547">Nucleotide-binding</keyword>
<keyword evidence="11" id="KW-0472">Membrane</keyword>
<evidence type="ECO:0000313" key="13">
    <source>
        <dbReference type="EMBL" id="PZF72681.1"/>
    </source>
</evidence>
<keyword evidence="14" id="KW-1185">Reference proteome</keyword>
<evidence type="ECO:0000256" key="2">
    <source>
        <dbReference type="ARBA" id="ARBA00012438"/>
    </source>
</evidence>
<dbReference type="PANTHER" id="PTHR24421">
    <property type="entry name" value="NITRATE/NITRITE SENSOR PROTEIN NARX-RELATED"/>
    <property type="match status" value="1"/>
</dbReference>
<feature type="repeat" description="TPR" evidence="9">
    <location>
        <begin position="238"/>
        <end position="271"/>
    </location>
</feature>
<dbReference type="CDD" id="cd16917">
    <property type="entry name" value="HATPase_UhpB-NarQ-NarX-like"/>
    <property type="match status" value="1"/>
</dbReference>
<dbReference type="EC" id="2.7.13.3" evidence="2"/>
<evidence type="ECO:0000256" key="10">
    <source>
        <dbReference type="SAM" id="Coils"/>
    </source>
</evidence>
<dbReference type="EMBL" id="QKTW01000017">
    <property type="protein sequence ID" value="PZF72681.1"/>
    <property type="molecule type" value="Genomic_DNA"/>
</dbReference>
<keyword evidence="6" id="KW-0418">Kinase</keyword>
<dbReference type="PROSITE" id="PS50109">
    <property type="entry name" value="HIS_KIN"/>
    <property type="match status" value="1"/>
</dbReference>
<keyword evidence="4" id="KW-0808">Transferase</keyword>
<dbReference type="SUPFAM" id="SSF48452">
    <property type="entry name" value="TPR-like"/>
    <property type="match status" value="2"/>
</dbReference>
<feature type="transmembrane region" description="Helical" evidence="11">
    <location>
        <begin position="397"/>
        <end position="418"/>
    </location>
</feature>
<evidence type="ECO:0000259" key="12">
    <source>
        <dbReference type="PROSITE" id="PS50109"/>
    </source>
</evidence>
<evidence type="ECO:0000256" key="4">
    <source>
        <dbReference type="ARBA" id="ARBA00022679"/>
    </source>
</evidence>
<evidence type="ECO:0000256" key="1">
    <source>
        <dbReference type="ARBA" id="ARBA00000085"/>
    </source>
</evidence>
<dbReference type="InterPro" id="IPR005467">
    <property type="entry name" value="His_kinase_dom"/>
</dbReference>
<dbReference type="InterPro" id="IPR011712">
    <property type="entry name" value="Sig_transdc_His_kin_sub3_dim/P"/>
</dbReference>
<dbReference type="InterPro" id="IPR011990">
    <property type="entry name" value="TPR-like_helical_dom_sf"/>
</dbReference>
<dbReference type="Pfam" id="PF13374">
    <property type="entry name" value="TPR_10"/>
    <property type="match status" value="1"/>
</dbReference>
<dbReference type="SMART" id="SM00028">
    <property type="entry name" value="TPR"/>
    <property type="match status" value="7"/>
</dbReference>
<dbReference type="GO" id="GO:0046983">
    <property type="term" value="F:protein dimerization activity"/>
    <property type="evidence" value="ECO:0007669"/>
    <property type="project" value="InterPro"/>
</dbReference>
<evidence type="ECO:0000256" key="11">
    <source>
        <dbReference type="SAM" id="Phobius"/>
    </source>
</evidence>
<reference evidence="13 14" key="1">
    <citation type="submission" date="2018-06" db="EMBL/GenBank/DDBJ databases">
        <title>Mucibacter soli gen. nov., sp. nov., a new member of the family Chitinophagaceae producing mucin.</title>
        <authorList>
            <person name="Kim M.-K."/>
            <person name="Park S."/>
            <person name="Kim T.-S."/>
            <person name="Joung Y."/>
            <person name="Han J.-H."/>
            <person name="Kim S.B."/>
        </authorList>
    </citation>
    <scope>NUCLEOTIDE SEQUENCE [LARGE SCALE GENOMIC DNA]</scope>
    <source>
        <strain evidence="13 14">R1-15</strain>
    </source>
</reference>
<dbReference type="Pfam" id="PF02518">
    <property type="entry name" value="HATPase_c"/>
    <property type="match status" value="1"/>
</dbReference>
<evidence type="ECO:0000256" key="6">
    <source>
        <dbReference type="ARBA" id="ARBA00022777"/>
    </source>
</evidence>
<sequence>MRNIVFCTLLFLLMPLFSWGKENKTYTFQVSDTGRTLGLIDQAAAFEFIDPDSCIALLRPILELSKHNGFNRGVGAALTHIGLAHMAIGETDSALLYYHLAMPYVQQSSYDRSLVALLYTGIGFPYLRKSDYRLAGSFFYRALAVITENNLQESAIAARLYMDIGDLWWVLRRYADTKNYFLKSEKIAQELNDTAALIAIYGNLGNLYYSLNDLGTSDVYMRHALALAEQKHVVRAQQQILANMGATLRQTGRPKEAIPYFEKAVALADGRHAHQHNLQSYYNLGFAYYDAGDYEKAKVYVQKAIRLSEALDMDKEHIGEAMLVMAGIFEKEHDYEAANQWLNRHIALVEDMLEKQADSSINRLEDNYRVAQKDKQIAQKQLLLSKKELEIKNKNSWIIGFSAGLLLLGMLLFIVVRLNNHKRHLNEMEIRNLTQEKQLLYLKAIMEGEEKERARLARDLHDGIGGMLASAKMTLGAIKDADRTASLESVMRLLSDTADEVRQTAHNLMPDILTKNSLKDALLLYSADISAGGRPEIDVQFHGRLEEMNKSVELIFYRIAQELIQNIVKHSRATSAVIQIIQDDGRLNLIVEDNGIGFEQSEINKGFGLQNLQFRVQSLQGYISITSAIGKGTSVYIEFDLEKLKNV</sequence>
<dbReference type="Gene3D" id="3.30.565.10">
    <property type="entry name" value="Histidine kinase-like ATPase, C-terminal domain"/>
    <property type="match status" value="1"/>
</dbReference>
<evidence type="ECO:0000256" key="5">
    <source>
        <dbReference type="ARBA" id="ARBA00022741"/>
    </source>
</evidence>
<dbReference type="RefSeq" id="WP_110999272.1">
    <property type="nucleotide sequence ID" value="NZ_QKTW01000017.1"/>
</dbReference>
<keyword evidence="3" id="KW-0597">Phosphoprotein</keyword>
<feature type="repeat" description="TPR" evidence="9">
    <location>
        <begin position="278"/>
        <end position="311"/>
    </location>
</feature>
<evidence type="ECO:0000256" key="3">
    <source>
        <dbReference type="ARBA" id="ARBA00022553"/>
    </source>
</evidence>